<protein>
    <submittedName>
        <fullName evidence="1">Uncharacterized protein</fullName>
    </submittedName>
</protein>
<evidence type="ECO:0000313" key="2">
    <source>
        <dbReference type="Proteomes" id="UP001271648"/>
    </source>
</evidence>
<organism evidence="1 2">
    <name type="scientific">Sporosarcina thermotolerans</name>
    <dbReference type="NCBI Taxonomy" id="633404"/>
    <lineage>
        <taxon>Bacteria</taxon>
        <taxon>Bacillati</taxon>
        <taxon>Bacillota</taxon>
        <taxon>Bacilli</taxon>
        <taxon>Bacillales</taxon>
        <taxon>Caryophanaceae</taxon>
        <taxon>Sporosarcina</taxon>
    </lineage>
</organism>
<dbReference type="RefSeq" id="WP_317940459.1">
    <property type="nucleotide sequence ID" value="NZ_JAUBDJ010000003.1"/>
</dbReference>
<comment type="caution">
    <text evidence="1">The sequence shown here is derived from an EMBL/GenBank/DDBJ whole genome shotgun (WGS) entry which is preliminary data.</text>
</comment>
<dbReference type="EMBL" id="JAUBDJ010000003">
    <property type="protein sequence ID" value="MDW0116563.1"/>
    <property type="molecule type" value="Genomic_DNA"/>
</dbReference>
<proteinExistence type="predicted"/>
<name>A0AAW9AA58_9BACL</name>
<reference evidence="1 2" key="1">
    <citation type="submission" date="2023-06" db="EMBL/GenBank/DDBJ databases">
        <title>Sporosarcina sp. nov., isolated from Korean traditional fermented seafood 'Jeotgal'.</title>
        <authorList>
            <person name="Yang A.I."/>
            <person name="Shin N.-R."/>
        </authorList>
    </citation>
    <scope>NUCLEOTIDE SEQUENCE [LARGE SCALE GENOMIC DNA]</scope>
    <source>
        <strain evidence="1 2">KCTC43456</strain>
    </source>
</reference>
<keyword evidence="2" id="KW-1185">Reference proteome</keyword>
<evidence type="ECO:0000313" key="1">
    <source>
        <dbReference type="EMBL" id="MDW0116563.1"/>
    </source>
</evidence>
<dbReference type="AlphaFoldDB" id="A0AAW9AA58"/>
<sequence>MFSSGKFIDHFPKYINHFLTYIDQFEEVIIHFPSYIDYFPGYMVTSGPLTRQEWSQKDDIFKLLLGKCSKLIKMGVL</sequence>
<accession>A0AAW9AA58</accession>
<dbReference type="Proteomes" id="UP001271648">
    <property type="component" value="Unassembled WGS sequence"/>
</dbReference>
<gene>
    <name evidence="1" type="ORF">QTL97_06425</name>
</gene>